<proteinExistence type="predicted"/>
<dbReference type="EMBL" id="JABSTQ010009419">
    <property type="protein sequence ID" value="KAG0429331.1"/>
    <property type="molecule type" value="Genomic_DNA"/>
</dbReference>
<accession>A0AC60Q654</accession>
<comment type="caution">
    <text evidence="1">The sequence shown here is derived from an EMBL/GenBank/DDBJ whole genome shotgun (WGS) entry which is preliminary data.</text>
</comment>
<reference evidence="1 2" key="1">
    <citation type="journal article" date="2020" name="Cell">
        <title>Large-Scale Comparative Analyses of Tick Genomes Elucidate Their Genetic Diversity and Vector Capacities.</title>
        <authorList>
            <consortium name="Tick Genome and Microbiome Consortium (TIGMIC)"/>
            <person name="Jia N."/>
            <person name="Wang J."/>
            <person name="Shi W."/>
            <person name="Du L."/>
            <person name="Sun Y."/>
            <person name="Zhan W."/>
            <person name="Jiang J.F."/>
            <person name="Wang Q."/>
            <person name="Zhang B."/>
            <person name="Ji P."/>
            <person name="Bell-Sakyi L."/>
            <person name="Cui X.M."/>
            <person name="Yuan T.T."/>
            <person name="Jiang B.G."/>
            <person name="Yang W.F."/>
            <person name="Lam T.T."/>
            <person name="Chang Q.C."/>
            <person name="Ding S.J."/>
            <person name="Wang X.J."/>
            <person name="Zhu J.G."/>
            <person name="Ruan X.D."/>
            <person name="Zhao L."/>
            <person name="Wei J.T."/>
            <person name="Ye R.Z."/>
            <person name="Que T.C."/>
            <person name="Du C.H."/>
            <person name="Zhou Y.H."/>
            <person name="Cheng J.X."/>
            <person name="Dai P.F."/>
            <person name="Guo W.B."/>
            <person name="Han X.H."/>
            <person name="Huang E.J."/>
            <person name="Li L.F."/>
            <person name="Wei W."/>
            <person name="Gao Y.C."/>
            <person name="Liu J.Z."/>
            <person name="Shao H.Z."/>
            <person name="Wang X."/>
            <person name="Wang C.C."/>
            <person name="Yang T.C."/>
            <person name="Huo Q.B."/>
            <person name="Li W."/>
            <person name="Chen H.Y."/>
            <person name="Chen S.E."/>
            <person name="Zhou L.G."/>
            <person name="Ni X.B."/>
            <person name="Tian J.H."/>
            <person name="Sheng Y."/>
            <person name="Liu T."/>
            <person name="Pan Y.S."/>
            <person name="Xia L.Y."/>
            <person name="Li J."/>
            <person name="Zhao F."/>
            <person name="Cao W.C."/>
        </authorList>
    </citation>
    <scope>NUCLEOTIDE SEQUENCE [LARGE SCALE GENOMIC DNA]</scope>
    <source>
        <strain evidence="1">Iper-2018</strain>
    </source>
</reference>
<evidence type="ECO:0000313" key="2">
    <source>
        <dbReference type="Proteomes" id="UP000805193"/>
    </source>
</evidence>
<sequence length="216" mass="23950">MHDVALFLLAAASLVVSGAQDTAENVTVNGDDVVDGLLRQFRENRDIQSKIDPLAIRKRLNLDDGKGYVENVVVYGLPSLRRYGTVNVTLHDSHLATARGRLGAENIRMSGRYQYKVNRFFRLSGDLGATLSRILADITIEVDVESKRATLKDFKIVDMGDLKVTKFTGASFAFNWLGKAILNKVLQSKNSYMSDHLEAGAAEALNKLLQRREIPV</sequence>
<name>A0AC60Q654_IXOPE</name>
<organism evidence="1 2">
    <name type="scientific">Ixodes persulcatus</name>
    <name type="common">Taiga tick</name>
    <dbReference type="NCBI Taxonomy" id="34615"/>
    <lineage>
        <taxon>Eukaryota</taxon>
        <taxon>Metazoa</taxon>
        <taxon>Ecdysozoa</taxon>
        <taxon>Arthropoda</taxon>
        <taxon>Chelicerata</taxon>
        <taxon>Arachnida</taxon>
        <taxon>Acari</taxon>
        <taxon>Parasitiformes</taxon>
        <taxon>Ixodida</taxon>
        <taxon>Ixodoidea</taxon>
        <taxon>Ixodidae</taxon>
        <taxon>Ixodinae</taxon>
        <taxon>Ixodes</taxon>
    </lineage>
</organism>
<keyword evidence="2" id="KW-1185">Reference proteome</keyword>
<dbReference type="Proteomes" id="UP000805193">
    <property type="component" value="Unassembled WGS sequence"/>
</dbReference>
<protein>
    <submittedName>
        <fullName evidence="1">Uncharacterized protein</fullName>
    </submittedName>
</protein>
<evidence type="ECO:0000313" key="1">
    <source>
        <dbReference type="EMBL" id="KAG0429331.1"/>
    </source>
</evidence>
<gene>
    <name evidence="1" type="ORF">HPB47_023736</name>
</gene>